<keyword evidence="2" id="KW-0560">Oxidoreductase</keyword>
<name>A0A540W4Z5_9ACTN</name>
<dbReference type="InterPro" id="IPR057326">
    <property type="entry name" value="KR_dom"/>
</dbReference>
<evidence type="ECO:0000313" key="4">
    <source>
        <dbReference type="EMBL" id="TQF04098.1"/>
    </source>
</evidence>
<organism evidence="4 5">
    <name type="scientific">Kitasatospora acidiphila</name>
    <dbReference type="NCBI Taxonomy" id="2567942"/>
    <lineage>
        <taxon>Bacteria</taxon>
        <taxon>Bacillati</taxon>
        <taxon>Actinomycetota</taxon>
        <taxon>Actinomycetes</taxon>
        <taxon>Kitasatosporales</taxon>
        <taxon>Streptomycetaceae</taxon>
        <taxon>Kitasatospora</taxon>
    </lineage>
</organism>
<sequence length="241" mass="25050">MTVHRSVFVTGGNRGIGLATARAFAELGDRVAITYRSGEPPAGFTAAGGLAVRCDVTDPEQLEQAYQLIEERHGPVEVLVANAGITRDALLLRMSDEELAAVLDANLTGVFRTVRRALRPMVRARQGRIVLVSSVVALHGAAGQTNYAASKAALVGLARSLVRELGPRGITCNVVAPGLVDTDMTGALPDAQRAAMIDGIPLGRSARPEEIAGVIRFLASARAGYLTGAVIPVDGGSGLGF</sequence>
<dbReference type="OrthoDB" id="9804774at2"/>
<dbReference type="FunFam" id="3.40.50.720:FF:000173">
    <property type="entry name" value="3-oxoacyl-[acyl-carrier protein] reductase"/>
    <property type="match status" value="1"/>
</dbReference>
<evidence type="ECO:0000259" key="3">
    <source>
        <dbReference type="SMART" id="SM00822"/>
    </source>
</evidence>
<dbReference type="PRINTS" id="PR00080">
    <property type="entry name" value="SDRFAMILY"/>
</dbReference>
<dbReference type="NCBIfam" id="NF009466">
    <property type="entry name" value="PRK12826.1-2"/>
    <property type="match status" value="1"/>
</dbReference>
<dbReference type="Proteomes" id="UP000319103">
    <property type="component" value="Unassembled WGS sequence"/>
</dbReference>
<dbReference type="GO" id="GO:0016616">
    <property type="term" value="F:oxidoreductase activity, acting on the CH-OH group of donors, NAD or NADP as acceptor"/>
    <property type="evidence" value="ECO:0007669"/>
    <property type="project" value="TreeGrafter"/>
</dbReference>
<accession>A0A540W4Z5</accession>
<dbReference type="AlphaFoldDB" id="A0A540W4Z5"/>
<dbReference type="Pfam" id="PF13561">
    <property type="entry name" value="adh_short_C2"/>
    <property type="match status" value="1"/>
</dbReference>
<protein>
    <submittedName>
        <fullName evidence="4">SDR family oxidoreductase</fullName>
    </submittedName>
</protein>
<evidence type="ECO:0000313" key="5">
    <source>
        <dbReference type="Proteomes" id="UP000319103"/>
    </source>
</evidence>
<keyword evidence="5" id="KW-1185">Reference proteome</keyword>
<dbReference type="SMART" id="SM00822">
    <property type="entry name" value="PKS_KR"/>
    <property type="match status" value="1"/>
</dbReference>
<dbReference type="PANTHER" id="PTHR42760:SF133">
    <property type="entry name" value="3-OXOACYL-[ACYL-CARRIER-PROTEIN] REDUCTASE"/>
    <property type="match status" value="1"/>
</dbReference>
<dbReference type="Gene3D" id="3.40.50.720">
    <property type="entry name" value="NAD(P)-binding Rossmann-like Domain"/>
    <property type="match status" value="1"/>
</dbReference>
<evidence type="ECO:0000256" key="1">
    <source>
        <dbReference type="ARBA" id="ARBA00006484"/>
    </source>
</evidence>
<dbReference type="InterPro" id="IPR036291">
    <property type="entry name" value="NAD(P)-bd_dom_sf"/>
</dbReference>
<dbReference type="PANTHER" id="PTHR42760">
    <property type="entry name" value="SHORT-CHAIN DEHYDROGENASES/REDUCTASES FAMILY MEMBER"/>
    <property type="match status" value="1"/>
</dbReference>
<reference evidence="4 5" key="1">
    <citation type="submission" date="2019-06" db="EMBL/GenBank/DDBJ databases">
        <title>Description of Kitasatospora acidophila sp. nov. isolated from pine grove soil, and reclassification of Streptomyces novaecaesareae to Kitasatospora novaeceasareae comb. nov.</title>
        <authorList>
            <person name="Kim M.J."/>
        </authorList>
    </citation>
    <scope>NUCLEOTIDE SEQUENCE [LARGE SCALE GENOMIC DNA]</scope>
    <source>
        <strain evidence="4 5">MMS16-CNU292</strain>
    </source>
</reference>
<proteinExistence type="inferred from homology"/>
<gene>
    <name evidence="4" type="ORF">E6W39_20015</name>
</gene>
<comment type="similarity">
    <text evidence="1">Belongs to the short-chain dehydrogenases/reductases (SDR) family.</text>
</comment>
<dbReference type="InterPro" id="IPR002347">
    <property type="entry name" value="SDR_fam"/>
</dbReference>
<dbReference type="EMBL" id="VIGB01000003">
    <property type="protein sequence ID" value="TQF04098.1"/>
    <property type="molecule type" value="Genomic_DNA"/>
</dbReference>
<comment type="caution">
    <text evidence="4">The sequence shown here is derived from an EMBL/GenBank/DDBJ whole genome shotgun (WGS) entry which is preliminary data.</text>
</comment>
<dbReference type="PRINTS" id="PR00081">
    <property type="entry name" value="GDHRDH"/>
</dbReference>
<evidence type="ECO:0000256" key="2">
    <source>
        <dbReference type="ARBA" id="ARBA00023002"/>
    </source>
</evidence>
<feature type="domain" description="Ketoreductase" evidence="3">
    <location>
        <begin position="5"/>
        <end position="183"/>
    </location>
</feature>
<dbReference type="SUPFAM" id="SSF51735">
    <property type="entry name" value="NAD(P)-binding Rossmann-fold domains"/>
    <property type="match status" value="1"/>
</dbReference>